<name>A0A7Y9I951_9ACTN</name>
<feature type="region of interest" description="Disordered" evidence="1">
    <location>
        <begin position="1"/>
        <end position="26"/>
    </location>
</feature>
<reference evidence="2 3" key="1">
    <citation type="submission" date="2020-07" db="EMBL/GenBank/DDBJ databases">
        <title>Sequencing the genomes of 1000 actinobacteria strains.</title>
        <authorList>
            <person name="Klenk H.-P."/>
        </authorList>
    </citation>
    <scope>NUCLEOTIDE SEQUENCE [LARGE SCALE GENOMIC DNA]</scope>
    <source>
        <strain evidence="2 3">DSM 22083</strain>
    </source>
</reference>
<keyword evidence="3" id="KW-1185">Reference proteome</keyword>
<dbReference type="RefSeq" id="WP_179753123.1">
    <property type="nucleotide sequence ID" value="NZ_JACCBU010000001.1"/>
</dbReference>
<organism evidence="2 3">
    <name type="scientific">Microlunatus parietis</name>
    <dbReference type="NCBI Taxonomy" id="682979"/>
    <lineage>
        <taxon>Bacteria</taxon>
        <taxon>Bacillati</taxon>
        <taxon>Actinomycetota</taxon>
        <taxon>Actinomycetes</taxon>
        <taxon>Propionibacteriales</taxon>
        <taxon>Propionibacteriaceae</taxon>
        <taxon>Microlunatus</taxon>
    </lineage>
</organism>
<sequence>MFPPHRFPRPAGSHGWSAGTTIEPDDRHYQRCTCGAWRILHRGEETWRSTDASCPDAPLIEPVPRGWPYRKAWGAARLFG</sequence>
<dbReference type="EMBL" id="JACCBU010000001">
    <property type="protein sequence ID" value="NYE72370.1"/>
    <property type="molecule type" value="Genomic_DNA"/>
</dbReference>
<gene>
    <name evidence="2" type="ORF">BKA15_003699</name>
</gene>
<comment type="caution">
    <text evidence="2">The sequence shown here is derived from an EMBL/GenBank/DDBJ whole genome shotgun (WGS) entry which is preliminary data.</text>
</comment>
<evidence type="ECO:0000313" key="2">
    <source>
        <dbReference type="EMBL" id="NYE72370.1"/>
    </source>
</evidence>
<dbReference type="AlphaFoldDB" id="A0A7Y9I951"/>
<dbReference type="Proteomes" id="UP000569914">
    <property type="component" value="Unassembled WGS sequence"/>
</dbReference>
<evidence type="ECO:0000313" key="3">
    <source>
        <dbReference type="Proteomes" id="UP000569914"/>
    </source>
</evidence>
<proteinExistence type="predicted"/>
<protein>
    <submittedName>
        <fullName evidence="2">Uncharacterized protein</fullName>
    </submittedName>
</protein>
<accession>A0A7Y9I951</accession>
<evidence type="ECO:0000256" key="1">
    <source>
        <dbReference type="SAM" id="MobiDB-lite"/>
    </source>
</evidence>